<evidence type="ECO:0000313" key="2">
    <source>
        <dbReference type="EMBL" id="KAF0028924.1"/>
    </source>
</evidence>
<dbReference type="Proteomes" id="UP000438429">
    <property type="component" value="Unassembled WGS sequence"/>
</dbReference>
<accession>A0A6A4SDF3</accession>
<evidence type="ECO:0000256" key="1">
    <source>
        <dbReference type="SAM" id="MobiDB-lite"/>
    </source>
</evidence>
<reference evidence="2 3" key="1">
    <citation type="submission" date="2019-06" db="EMBL/GenBank/DDBJ databases">
        <title>Draft genomes of female and male turbot (Scophthalmus maximus).</title>
        <authorList>
            <person name="Xu H."/>
            <person name="Xu X.-W."/>
            <person name="Shao C."/>
            <person name="Chen S."/>
        </authorList>
    </citation>
    <scope>NUCLEOTIDE SEQUENCE [LARGE SCALE GENOMIC DNA]</scope>
    <source>
        <strain evidence="2">Ysfricsl-2016a</strain>
        <tissue evidence="2">Blood</tissue>
    </source>
</reference>
<evidence type="ECO:0000313" key="3">
    <source>
        <dbReference type="Proteomes" id="UP000438429"/>
    </source>
</evidence>
<organism evidence="2 3">
    <name type="scientific">Scophthalmus maximus</name>
    <name type="common">Turbot</name>
    <name type="synonym">Psetta maxima</name>
    <dbReference type="NCBI Taxonomy" id="52904"/>
    <lineage>
        <taxon>Eukaryota</taxon>
        <taxon>Metazoa</taxon>
        <taxon>Chordata</taxon>
        <taxon>Craniata</taxon>
        <taxon>Vertebrata</taxon>
        <taxon>Euteleostomi</taxon>
        <taxon>Actinopterygii</taxon>
        <taxon>Neopterygii</taxon>
        <taxon>Teleostei</taxon>
        <taxon>Neoteleostei</taxon>
        <taxon>Acanthomorphata</taxon>
        <taxon>Carangaria</taxon>
        <taxon>Pleuronectiformes</taxon>
        <taxon>Pleuronectoidei</taxon>
        <taxon>Scophthalmidae</taxon>
        <taxon>Scophthalmus</taxon>
    </lineage>
</organism>
<protein>
    <submittedName>
        <fullName evidence="2">Uncharacterized protein</fullName>
    </submittedName>
</protein>
<dbReference type="EMBL" id="VEVO01000016">
    <property type="protein sequence ID" value="KAF0028924.1"/>
    <property type="molecule type" value="Genomic_DNA"/>
</dbReference>
<name>A0A6A4SDF3_SCOMX</name>
<sequence length="86" mass="8983">MSGLTRLLRPGAAASRRPWRRTDAAKCVASCGSDADLSGPRPGPRPERRRYATGSSAGTRPVRIGCASGFWGDTATSGTDAESCRS</sequence>
<feature type="region of interest" description="Disordered" evidence="1">
    <location>
        <begin position="31"/>
        <end position="59"/>
    </location>
</feature>
<dbReference type="AlphaFoldDB" id="A0A6A4SDF3"/>
<comment type="caution">
    <text evidence="2">The sequence shown here is derived from an EMBL/GenBank/DDBJ whole genome shotgun (WGS) entry which is preliminary data.</text>
</comment>
<proteinExistence type="predicted"/>
<gene>
    <name evidence="2" type="ORF">F2P81_018029</name>
</gene>